<evidence type="ECO:0000313" key="2">
    <source>
        <dbReference type="Proteomes" id="UP000199643"/>
    </source>
</evidence>
<dbReference type="OrthoDB" id="9865244at2"/>
<accession>A0A1G8D695</accession>
<gene>
    <name evidence="1" type="ORF">SAMN05421827_12824</name>
</gene>
<evidence type="ECO:0000313" key="1">
    <source>
        <dbReference type="EMBL" id="SDH53295.1"/>
    </source>
</evidence>
<dbReference type="AlphaFoldDB" id="A0A1G8D695"/>
<protein>
    <submittedName>
        <fullName evidence="1">Uncharacterized protein</fullName>
    </submittedName>
</protein>
<name>A0A1G8D695_9SPHI</name>
<dbReference type="Proteomes" id="UP000199643">
    <property type="component" value="Unassembled WGS sequence"/>
</dbReference>
<keyword evidence="2" id="KW-1185">Reference proteome</keyword>
<organism evidence="1 2">
    <name type="scientific">Pedobacter terrae</name>
    <dbReference type="NCBI Taxonomy" id="405671"/>
    <lineage>
        <taxon>Bacteria</taxon>
        <taxon>Pseudomonadati</taxon>
        <taxon>Bacteroidota</taxon>
        <taxon>Sphingobacteriia</taxon>
        <taxon>Sphingobacteriales</taxon>
        <taxon>Sphingobacteriaceae</taxon>
        <taxon>Pedobacter</taxon>
    </lineage>
</organism>
<dbReference type="EMBL" id="FNCH01000028">
    <property type="protein sequence ID" value="SDH53295.1"/>
    <property type="molecule type" value="Genomic_DNA"/>
</dbReference>
<proteinExistence type="predicted"/>
<dbReference type="STRING" id="405671.SAMN05421827_12824"/>
<sequence length="89" mass="9696">MEVSTESKKLMESIIGRATQYADSTYKNVDDARIAAKGFAVGYQEAYNEKSAELKELAGIVKALLPGIGAIPSEKLKVLEEYIAKKDAQ</sequence>
<reference evidence="2" key="1">
    <citation type="submission" date="2016-10" db="EMBL/GenBank/DDBJ databases">
        <authorList>
            <person name="Varghese N."/>
            <person name="Submissions S."/>
        </authorList>
    </citation>
    <scope>NUCLEOTIDE SEQUENCE [LARGE SCALE GENOMIC DNA]</scope>
    <source>
        <strain evidence="2">DSM 17933</strain>
    </source>
</reference>
<dbReference type="RefSeq" id="WP_090504119.1">
    <property type="nucleotide sequence ID" value="NZ_FNCH01000028.1"/>
</dbReference>